<dbReference type="STRING" id="1121266.SAMN02745883_01353"/>
<proteinExistence type="predicted"/>
<dbReference type="Gene3D" id="1.20.58.300">
    <property type="entry name" value="FlgN-like"/>
    <property type="match status" value="1"/>
</dbReference>
<dbReference type="AlphaFoldDB" id="A0A1M6Q1P0"/>
<dbReference type="Pfam" id="PF05130">
    <property type="entry name" value="FlgN"/>
    <property type="match status" value="1"/>
</dbReference>
<organism evidence="2 3">
    <name type="scientific">Caminicella sporogenes DSM 14501</name>
    <dbReference type="NCBI Taxonomy" id="1121266"/>
    <lineage>
        <taxon>Bacteria</taxon>
        <taxon>Bacillati</taxon>
        <taxon>Bacillota</taxon>
        <taxon>Clostridia</taxon>
        <taxon>Peptostreptococcales</taxon>
        <taxon>Caminicellaceae</taxon>
        <taxon>Caminicella</taxon>
    </lineage>
</organism>
<dbReference type="SUPFAM" id="SSF140566">
    <property type="entry name" value="FlgN-like"/>
    <property type="match status" value="1"/>
</dbReference>
<name>A0A1M6Q1P0_9FIRM</name>
<evidence type="ECO:0000256" key="1">
    <source>
        <dbReference type="ARBA" id="ARBA00022795"/>
    </source>
</evidence>
<keyword evidence="1" id="KW-1005">Bacterial flagellum biogenesis</keyword>
<dbReference type="InterPro" id="IPR007809">
    <property type="entry name" value="FlgN-like"/>
</dbReference>
<sequence length="166" mass="19366">MNKSVEQLILTLNKEYDVYAEVLKLAKKKKKVIIEGKVKELDSITGKEQVMIVTLGKLEKIRESIVNNIIKEMEIKDEIENITELVEYFDDEEREKVLEIRKKLVEILDEVKKENNLNSELIKQSLEYIEFNKNLLMTLNNQGVTYGANADEKDVKVKTNLFDMKV</sequence>
<gene>
    <name evidence="2" type="ORF">SAMN02745883_01353</name>
</gene>
<evidence type="ECO:0000313" key="3">
    <source>
        <dbReference type="Proteomes" id="UP000184082"/>
    </source>
</evidence>
<dbReference type="Proteomes" id="UP000184082">
    <property type="component" value="Unassembled WGS sequence"/>
</dbReference>
<dbReference type="InterPro" id="IPR036679">
    <property type="entry name" value="FlgN-like_sf"/>
</dbReference>
<keyword evidence="3" id="KW-1185">Reference proteome</keyword>
<dbReference type="GO" id="GO:0044780">
    <property type="term" value="P:bacterial-type flagellum assembly"/>
    <property type="evidence" value="ECO:0007669"/>
    <property type="project" value="InterPro"/>
</dbReference>
<dbReference type="EMBL" id="FRAJ01000010">
    <property type="protein sequence ID" value="SHK13996.1"/>
    <property type="molecule type" value="Genomic_DNA"/>
</dbReference>
<evidence type="ECO:0000313" key="2">
    <source>
        <dbReference type="EMBL" id="SHK13996.1"/>
    </source>
</evidence>
<accession>A0A1M6Q1P0</accession>
<reference evidence="2 3" key="1">
    <citation type="submission" date="2016-11" db="EMBL/GenBank/DDBJ databases">
        <authorList>
            <person name="Jaros S."/>
            <person name="Januszkiewicz K."/>
            <person name="Wedrychowicz H."/>
        </authorList>
    </citation>
    <scope>NUCLEOTIDE SEQUENCE [LARGE SCALE GENOMIC DNA]</scope>
    <source>
        <strain evidence="2 3">DSM 14501</strain>
    </source>
</reference>
<dbReference type="RefSeq" id="WP_072966869.1">
    <property type="nucleotide sequence ID" value="NZ_FRAJ01000010.1"/>
</dbReference>
<protein>
    <submittedName>
        <fullName evidence="2">FlgN protein</fullName>
    </submittedName>
</protein>